<accession>A0A3M7RV74</accession>
<gene>
    <name evidence="1" type="ORF">BpHYR1_021680</name>
</gene>
<sequence length="120" mass="13970">MLKTSNLLNLIEEKIDKTIKANDEKIENVKQDLGNEMAKMHKISEYNQKFLGKNSRIVHGIGKRAFEDFKNLTKEDVIATLKSNDMEYCIQFNIYQLVKQINYLINELANGSKEENNCRN</sequence>
<evidence type="ECO:0000313" key="1">
    <source>
        <dbReference type="EMBL" id="RNA27238.1"/>
    </source>
</evidence>
<dbReference type="Proteomes" id="UP000276133">
    <property type="component" value="Unassembled WGS sequence"/>
</dbReference>
<protein>
    <submittedName>
        <fullName evidence="1">Uncharacterized protein</fullName>
    </submittedName>
</protein>
<organism evidence="1 2">
    <name type="scientific">Brachionus plicatilis</name>
    <name type="common">Marine rotifer</name>
    <name type="synonym">Brachionus muelleri</name>
    <dbReference type="NCBI Taxonomy" id="10195"/>
    <lineage>
        <taxon>Eukaryota</taxon>
        <taxon>Metazoa</taxon>
        <taxon>Spiralia</taxon>
        <taxon>Gnathifera</taxon>
        <taxon>Rotifera</taxon>
        <taxon>Eurotatoria</taxon>
        <taxon>Monogononta</taxon>
        <taxon>Pseudotrocha</taxon>
        <taxon>Ploima</taxon>
        <taxon>Brachionidae</taxon>
        <taxon>Brachionus</taxon>
    </lineage>
</organism>
<dbReference type="EMBL" id="REGN01002578">
    <property type="protein sequence ID" value="RNA27238.1"/>
    <property type="molecule type" value="Genomic_DNA"/>
</dbReference>
<proteinExistence type="predicted"/>
<keyword evidence="2" id="KW-1185">Reference proteome</keyword>
<reference evidence="1 2" key="1">
    <citation type="journal article" date="2018" name="Sci. Rep.">
        <title>Genomic signatures of local adaptation to the degree of environmental predictability in rotifers.</title>
        <authorList>
            <person name="Franch-Gras L."/>
            <person name="Hahn C."/>
            <person name="Garcia-Roger E.M."/>
            <person name="Carmona M.J."/>
            <person name="Serra M."/>
            <person name="Gomez A."/>
        </authorList>
    </citation>
    <scope>NUCLEOTIDE SEQUENCE [LARGE SCALE GENOMIC DNA]</scope>
    <source>
        <strain evidence="1">HYR1</strain>
    </source>
</reference>
<dbReference type="AlphaFoldDB" id="A0A3M7RV74"/>
<name>A0A3M7RV74_BRAPC</name>
<evidence type="ECO:0000313" key="2">
    <source>
        <dbReference type="Proteomes" id="UP000276133"/>
    </source>
</evidence>
<comment type="caution">
    <text evidence="1">The sequence shown here is derived from an EMBL/GenBank/DDBJ whole genome shotgun (WGS) entry which is preliminary data.</text>
</comment>